<evidence type="ECO:0000256" key="2">
    <source>
        <dbReference type="ARBA" id="ARBA00035108"/>
    </source>
</evidence>
<keyword evidence="1" id="KW-0304">Gas vesicle</keyword>
<comment type="subcellular location">
    <subcellularLocation>
        <location evidence="2">Gas vesicle</location>
    </subcellularLocation>
</comment>
<name>A0A561BSE3_9ACTN</name>
<dbReference type="Proteomes" id="UP000318380">
    <property type="component" value="Unassembled WGS sequence"/>
</dbReference>
<sequence length="267" mass="29272">MVDTGTYLYAVARSLDGRLLDAVTGMQGHPVRTIDDGELVAVVSTVGLDEFGEDGLRRNLENLRWLEATARGHDEVVRRAAAGTSALAPFRLATICRSDQGVLERVDELRTELDEALDRIEGRSEWSIKAYQRNLIETTGEATVSGTPPSAGSLATAARGTGVSYLERRRAQLSANARANARMTSQADRLYQAISSAADASRRLPSQDRRLTGRSETMTLNGAFLVQEARTKQFLHFVADLEPRYPTLCLEIDGPWPPYSFSTLDSP</sequence>
<gene>
    <name evidence="4" type="ORF">FB561_2823</name>
</gene>
<evidence type="ECO:0000256" key="3">
    <source>
        <dbReference type="ARBA" id="ARBA00035643"/>
    </source>
</evidence>
<comment type="similarity">
    <text evidence="3">Belongs to the gas vesicle GvpF/GvpL family.</text>
</comment>
<dbReference type="AlphaFoldDB" id="A0A561BSE3"/>
<keyword evidence="5" id="KW-1185">Reference proteome</keyword>
<comment type="caution">
    <text evidence="4">The sequence shown here is derived from an EMBL/GenBank/DDBJ whole genome shotgun (WGS) entry which is preliminary data.</text>
</comment>
<dbReference type="OrthoDB" id="146444at2"/>
<evidence type="ECO:0000256" key="1">
    <source>
        <dbReference type="ARBA" id="ARBA00022987"/>
    </source>
</evidence>
<dbReference type="EMBL" id="VIVK01000001">
    <property type="protein sequence ID" value="TWD81702.1"/>
    <property type="molecule type" value="Genomic_DNA"/>
</dbReference>
<dbReference type="PANTHER" id="PTHR36852">
    <property type="entry name" value="PROTEIN GVPL 2"/>
    <property type="match status" value="1"/>
</dbReference>
<proteinExistence type="inferred from homology"/>
<accession>A0A561BSE3</accession>
<evidence type="ECO:0000313" key="4">
    <source>
        <dbReference type="EMBL" id="TWD81702.1"/>
    </source>
</evidence>
<dbReference type="InterPro" id="IPR009430">
    <property type="entry name" value="GvpL/GvpF"/>
</dbReference>
<reference evidence="4 5" key="1">
    <citation type="submission" date="2019-06" db="EMBL/GenBank/DDBJ databases">
        <title>Sequencing the genomes of 1000 actinobacteria strains.</title>
        <authorList>
            <person name="Klenk H.-P."/>
        </authorList>
    </citation>
    <scope>NUCLEOTIDE SEQUENCE [LARGE SCALE GENOMIC DNA]</scope>
    <source>
        <strain evidence="4 5">DSM 24683</strain>
    </source>
</reference>
<dbReference type="GO" id="GO:0031412">
    <property type="term" value="P:gas vesicle organization"/>
    <property type="evidence" value="ECO:0007669"/>
    <property type="project" value="InterPro"/>
</dbReference>
<dbReference type="PANTHER" id="PTHR36852:SF1">
    <property type="entry name" value="PROTEIN GVPL 2"/>
    <property type="match status" value="1"/>
</dbReference>
<dbReference type="RefSeq" id="WP_145806768.1">
    <property type="nucleotide sequence ID" value="NZ_VIVK01000001.1"/>
</dbReference>
<organism evidence="4 5">
    <name type="scientific">Kribbella amoyensis</name>
    <dbReference type="NCBI Taxonomy" id="996641"/>
    <lineage>
        <taxon>Bacteria</taxon>
        <taxon>Bacillati</taxon>
        <taxon>Actinomycetota</taxon>
        <taxon>Actinomycetes</taxon>
        <taxon>Propionibacteriales</taxon>
        <taxon>Kribbellaceae</taxon>
        <taxon>Kribbella</taxon>
    </lineage>
</organism>
<evidence type="ECO:0000313" key="5">
    <source>
        <dbReference type="Proteomes" id="UP000318380"/>
    </source>
</evidence>
<dbReference type="GO" id="GO:0031411">
    <property type="term" value="C:gas vesicle"/>
    <property type="evidence" value="ECO:0007669"/>
    <property type="project" value="UniProtKB-SubCell"/>
</dbReference>
<dbReference type="Pfam" id="PF06386">
    <property type="entry name" value="GvpL_GvpF"/>
    <property type="match status" value="1"/>
</dbReference>
<protein>
    <submittedName>
        <fullName evidence="4">Gas vesicle protein GvpL/GvpF</fullName>
    </submittedName>
</protein>